<name>A0A5S3PV27_9FLAO</name>
<proteinExistence type="predicted"/>
<evidence type="ECO:0000259" key="1">
    <source>
        <dbReference type="SMART" id="SM00871"/>
    </source>
</evidence>
<dbReference type="Gene3D" id="3.20.80.10">
    <property type="entry name" value="Regulatory factor, effector binding domain"/>
    <property type="match status" value="1"/>
</dbReference>
<dbReference type="SUPFAM" id="SSF55136">
    <property type="entry name" value="Probable bacterial effector-binding domain"/>
    <property type="match status" value="1"/>
</dbReference>
<dbReference type="EMBL" id="VATY01000001">
    <property type="protein sequence ID" value="TMM58861.1"/>
    <property type="molecule type" value="Genomic_DNA"/>
</dbReference>
<gene>
    <name evidence="2" type="ORF">FEE95_05360</name>
</gene>
<dbReference type="InterPro" id="IPR053182">
    <property type="entry name" value="YobU-like_regulator"/>
</dbReference>
<dbReference type="RefSeq" id="WP_138656794.1">
    <property type="nucleotide sequence ID" value="NZ_VATY01000001.1"/>
</dbReference>
<dbReference type="Proteomes" id="UP000310314">
    <property type="component" value="Unassembled WGS sequence"/>
</dbReference>
<dbReference type="Pfam" id="PF14526">
    <property type="entry name" value="Cass2"/>
    <property type="match status" value="1"/>
</dbReference>
<accession>A0A5S3PV27</accession>
<keyword evidence="3" id="KW-1185">Reference proteome</keyword>
<feature type="domain" description="AraC effector-binding" evidence="1">
    <location>
        <begin position="1"/>
        <end position="158"/>
    </location>
</feature>
<dbReference type="InterPro" id="IPR010499">
    <property type="entry name" value="AraC_E-bd"/>
</dbReference>
<dbReference type="OrthoDB" id="8560232at2"/>
<dbReference type="InterPro" id="IPR011256">
    <property type="entry name" value="Reg_factor_effector_dom_sf"/>
</dbReference>
<organism evidence="2 3">
    <name type="scientific">Maribacter algarum</name>
    <name type="common">ex Zhang et al. 2020</name>
    <dbReference type="NCBI Taxonomy" id="2578118"/>
    <lineage>
        <taxon>Bacteria</taxon>
        <taxon>Pseudomonadati</taxon>
        <taxon>Bacteroidota</taxon>
        <taxon>Flavobacteriia</taxon>
        <taxon>Flavobacteriales</taxon>
        <taxon>Flavobacteriaceae</taxon>
        <taxon>Maribacter</taxon>
    </lineage>
</organism>
<dbReference type="SMART" id="SM00871">
    <property type="entry name" value="AraC_E_bind"/>
    <property type="match status" value="1"/>
</dbReference>
<dbReference type="PANTHER" id="PTHR36444">
    <property type="entry name" value="TRANSCRIPTIONAL REGULATOR PROTEIN YOBU-RELATED"/>
    <property type="match status" value="1"/>
</dbReference>
<dbReference type="AlphaFoldDB" id="A0A5S3PV27"/>
<evidence type="ECO:0000313" key="2">
    <source>
        <dbReference type="EMBL" id="TMM58861.1"/>
    </source>
</evidence>
<evidence type="ECO:0000313" key="3">
    <source>
        <dbReference type="Proteomes" id="UP000310314"/>
    </source>
</evidence>
<dbReference type="InterPro" id="IPR029441">
    <property type="entry name" value="Cass2"/>
</dbReference>
<protein>
    <submittedName>
        <fullName evidence="2">GyrI-like domain-containing protein</fullName>
    </submittedName>
</protein>
<dbReference type="PANTHER" id="PTHR36444:SF2">
    <property type="entry name" value="TRANSCRIPTIONAL REGULATOR PROTEIN YOBU-RELATED"/>
    <property type="match status" value="1"/>
</dbReference>
<comment type="caution">
    <text evidence="2">The sequence shown here is derived from an EMBL/GenBank/DDBJ whole genome shotgun (WGS) entry which is preliminary data.</text>
</comment>
<sequence length="161" mass="18925">MEVRIEELPQKTLIGKSLRMSLAKNKTHQLWRSFMLDRNAIKNTVGTDLYSIQVYDELLYFENFNPNTEFTKWAAIEVENHDLLPNDFLPFSIESGLYAVFIHKGAVSEFPKTFQFIFTTWLPQSAYELDNRPHFELLGKKYKNNSPSSEEEVWIPIQEKT</sequence>
<reference evidence="2 3" key="1">
    <citation type="submission" date="2019-05" db="EMBL/GenBank/DDBJ databases">
        <authorList>
            <person name="Zhang J.-Y."/>
            <person name="Feg X."/>
            <person name="Du Z.-J."/>
        </authorList>
    </citation>
    <scope>NUCLEOTIDE SEQUENCE [LARGE SCALE GENOMIC DNA]</scope>
    <source>
        <strain evidence="2 3">RZ26</strain>
    </source>
</reference>